<name>A0A1T2XAH9_9BACL</name>
<dbReference type="Proteomes" id="UP000190188">
    <property type="component" value="Unassembled WGS sequence"/>
</dbReference>
<keyword evidence="2" id="KW-1185">Reference proteome</keyword>
<gene>
    <name evidence="1" type="ORF">BVG16_16935</name>
</gene>
<reference evidence="1 2" key="1">
    <citation type="submission" date="2017-01" db="EMBL/GenBank/DDBJ databases">
        <title>Genome analysis of Paenibacillus selenitrireducens ES3-24.</title>
        <authorList>
            <person name="Xu D."/>
            <person name="Yao R."/>
            <person name="Zheng S."/>
        </authorList>
    </citation>
    <scope>NUCLEOTIDE SEQUENCE [LARGE SCALE GENOMIC DNA]</scope>
    <source>
        <strain evidence="1 2">ES3-24</strain>
    </source>
</reference>
<dbReference type="EMBL" id="MSZX01000006">
    <property type="protein sequence ID" value="OPA76840.1"/>
    <property type="molecule type" value="Genomic_DNA"/>
</dbReference>
<dbReference type="RefSeq" id="WP_078499860.1">
    <property type="nucleotide sequence ID" value="NZ_MSZX01000006.1"/>
</dbReference>
<evidence type="ECO:0000313" key="2">
    <source>
        <dbReference type="Proteomes" id="UP000190188"/>
    </source>
</evidence>
<sequence length="59" mass="6632">MVTDVKSSQGNEKVLVELTVNEAMALTGIRFNENREVAASARRKLNTAIERQYDIAIEH</sequence>
<proteinExistence type="predicted"/>
<protein>
    <submittedName>
        <fullName evidence="1">Uncharacterized protein</fullName>
    </submittedName>
</protein>
<accession>A0A1T2XAH9</accession>
<dbReference type="AlphaFoldDB" id="A0A1T2XAH9"/>
<dbReference type="OrthoDB" id="2632973at2"/>
<organism evidence="1 2">
    <name type="scientific">Paenibacillus selenitireducens</name>
    <dbReference type="NCBI Taxonomy" id="1324314"/>
    <lineage>
        <taxon>Bacteria</taxon>
        <taxon>Bacillati</taxon>
        <taxon>Bacillota</taxon>
        <taxon>Bacilli</taxon>
        <taxon>Bacillales</taxon>
        <taxon>Paenibacillaceae</taxon>
        <taxon>Paenibacillus</taxon>
    </lineage>
</organism>
<evidence type="ECO:0000313" key="1">
    <source>
        <dbReference type="EMBL" id="OPA76840.1"/>
    </source>
</evidence>
<comment type="caution">
    <text evidence="1">The sequence shown here is derived from an EMBL/GenBank/DDBJ whole genome shotgun (WGS) entry which is preliminary data.</text>
</comment>
<dbReference type="STRING" id="1324314.BVG16_16935"/>